<evidence type="ECO:0000313" key="4">
    <source>
        <dbReference type="Proteomes" id="UP000248857"/>
    </source>
</evidence>
<keyword evidence="2" id="KW-1133">Transmembrane helix</keyword>
<dbReference type="RefSeq" id="WP_110989175.1">
    <property type="nucleotide sequence ID" value="NZ_CAWNWM010000046.1"/>
</dbReference>
<reference evidence="3 4" key="1">
    <citation type="journal article" date="2018" name="Sci. Rep.">
        <title>A novel species of the marine cyanobacterium Acaryochloris with a unique pigment content and lifestyle.</title>
        <authorList>
            <person name="Partensky F."/>
            <person name="Six C."/>
            <person name="Ratin M."/>
            <person name="Garczarek L."/>
            <person name="Vaulot D."/>
            <person name="Probert I."/>
            <person name="Calteau A."/>
            <person name="Gourvil P."/>
            <person name="Marie D."/>
            <person name="Grebert T."/>
            <person name="Bouchier C."/>
            <person name="Le Panse S."/>
            <person name="Gachenot M."/>
            <person name="Rodriguez F."/>
            <person name="Garrido J.L."/>
        </authorList>
    </citation>
    <scope>NUCLEOTIDE SEQUENCE [LARGE SCALE GENOMIC DNA]</scope>
    <source>
        <strain evidence="3 4">RCC1774</strain>
    </source>
</reference>
<evidence type="ECO:0000256" key="2">
    <source>
        <dbReference type="SAM" id="Phobius"/>
    </source>
</evidence>
<evidence type="ECO:0000313" key="3">
    <source>
        <dbReference type="EMBL" id="PZD70283.1"/>
    </source>
</evidence>
<comment type="caution">
    <text evidence="3">The sequence shown here is derived from an EMBL/GenBank/DDBJ whole genome shotgun (WGS) entry which is preliminary data.</text>
</comment>
<feature type="transmembrane region" description="Helical" evidence="2">
    <location>
        <begin position="76"/>
        <end position="97"/>
    </location>
</feature>
<organism evidence="3 4">
    <name type="scientific">Acaryochloris thomasi RCC1774</name>
    <dbReference type="NCBI Taxonomy" id="1764569"/>
    <lineage>
        <taxon>Bacteria</taxon>
        <taxon>Bacillati</taxon>
        <taxon>Cyanobacteriota</taxon>
        <taxon>Cyanophyceae</taxon>
        <taxon>Acaryochloridales</taxon>
        <taxon>Acaryochloridaceae</taxon>
        <taxon>Acaryochloris</taxon>
        <taxon>Acaryochloris thomasi</taxon>
    </lineage>
</organism>
<dbReference type="Proteomes" id="UP000248857">
    <property type="component" value="Unassembled WGS sequence"/>
</dbReference>
<proteinExistence type="predicted"/>
<keyword evidence="2" id="KW-0472">Membrane</keyword>
<feature type="region of interest" description="Disordered" evidence="1">
    <location>
        <begin position="148"/>
        <end position="257"/>
    </location>
</feature>
<dbReference type="EMBL" id="PQWO01000046">
    <property type="protein sequence ID" value="PZD70283.1"/>
    <property type="molecule type" value="Genomic_DNA"/>
</dbReference>
<protein>
    <submittedName>
        <fullName evidence="3">Uncharacterized protein</fullName>
    </submittedName>
</protein>
<feature type="compositionally biased region" description="Pro residues" evidence="1">
    <location>
        <begin position="180"/>
        <end position="224"/>
    </location>
</feature>
<keyword evidence="4" id="KW-1185">Reference proteome</keyword>
<feature type="region of interest" description="Disordered" evidence="1">
    <location>
        <begin position="1"/>
        <end position="40"/>
    </location>
</feature>
<keyword evidence="2" id="KW-0812">Transmembrane</keyword>
<accession>A0A2W1J6R3</accession>
<feature type="compositionally biased region" description="Basic and acidic residues" evidence="1">
    <location>
        <begin position="148"/>
        <end position="160"/>
    </location>
</feature>
<gene>
    <name evidence="3" type="ORF">C1752_14788</name>
</gene>
<sequence>MTEKIKFYPGSEAELDEPDVEQSSGEGVDTSPISIDIPDHSNHYEDEESLLPEDFDAEDLEVEQARTQRHPMQTPWTKMAVVMAGTAVAFGLLMMWYNSAKGVKLTKEDEKTERIEFVTKAEINQNSDRINSAVQKGNIERKLAAERLAEEEKKRQKAEKQTSTQRPPARPSTASRSSSPAPPPRTYRPPPPRPRIAARPAPPPPRPASRPAPAPQSAPRPAPAPVVAKAEPVDRSPVYGGQLPATQAPPTQPNQADFETELVSQEPEFNESYADNSPLSTQQSAFLQGQTLATIPSGTTLKADIQSEAIASDSATFTAITREEIAGIPKGAKVLAQIVQLAPGGSFEAEVIALNGAEIPPGSTRILRGNGKLMRAKGSKPKKGFFQSGLGRMITGFAQDAGESWVRDQVGGNRTISNGARDVLVLSDPTRTSRPPNPKDPREASVLIPTGSIEITFEQDTLISR</sequence>
<evidence type="ECO:0000256" key="1">
    <source>
        <dbReference type="SAM" id="MobiDB-lite"/>
    </source>
</evidence>
<dbReference type="AlphaFoldDB" id="A0A2W1J6R3"/>
<name>A0A2W1J6R3_9CYAN</name>